<dbReference type="SUPFAM" id="SSF46894">
    <property type="entry name" value="C-terminal effector domain of the bipartite response regulators"/>
    <property type="match status" value="1"/>
</dbReference>
<sequence>MSTQPNRITTSCPLTPALKNLLETAVLLRTTNNKILADYLCVSEETVKSGFRRIGQQIQTHSRSETLLHALLQGWVVPPFEFRS</sequence>
<proteinExistence type="predicted"/>
<dbReference type="Gene3D" id="1.10.10.10">
    <property type="entry name" value="Winged helix-like DNA-binding domain superfamily/Winged helix DNA-binding domain"/>
    <property type="match status" value="1"/>
</dbReference>
<protein>
    <submittedName>
        <fullName evidence="1">DNA-binding NarL/FixJ family response regulator</fullName>
    </submittedName>
</protein>
<dbReference type="Proteomes" id="UP000520814">
    <property type="component" value="Unassembled WGS sequence"/>
</dbReference>
<dbReference type="InterPro" id="IPR016032">
    <property type="entry name" value="Sig_transdc_resp-reg_C-effctor"/>
</dbReference>
<dbReference type="AlphaFoldDB" id="A0A7W9SNP7"/>
<keyword evidence="1" id="KW-0238">DNA-binding</keyword>
<accession>A0A7W9SNP7</accession>
<keyword evidence="2" id="KW-1185">Reference proteome</keyword>
<dbReference type="GO" id="GO:0006355">
    <property type="term" value="P:regulation of DNA-templated transcription"/>
    <property type="evidence" value="ECO:0007669"/>
    <property type="project" value="InterPro"/>
</dbReference>
<comment type="caution">
    <text evidence="1">The sequence shown here is derived from an EMBL/GenBank/DDBJ whole genome shotgun (WGS) entry which is preliminary data.</text>
</comment>
<reference evidence="1 2" key="1">
    <citation type="submission" date="2020-08" db="EMBL/GenBank/DDBJ databases">
        <title>Genomic Encyclopedia of Type Strains, Phase IV (KMG-IV): sequencing the most valuable type-strain genomes for metagenomic binning, comparative biology and taxonomic classification.</title>
        <authorList>
            <person name="Goeker M."/>
        </authorList>
    </citation>
    <scope>NUCLEOTIDE SEQUENCE [LARGE SCALE GENOMIC DNA]</scope>
    <source>
        <strain evidence="1 2">DSM 23562</strain>
    </source>
</reference>
<dbReference type="RefSeq" id="WP_184194050.1">
    <property type="nucleotide sequence ID" value="NZ_JACHGW010000002.1"/>
</dbReference>
<name>A0A7W9SNP7_ARMRO</name>
<evidence type="ECO:0000313" key="2">
    <source>
        <dbReference type="Proteomes" id="UP000520814"/>
    </source>
</evidence>
<dbReference type="EMBL" id="JACHGW010000002">
    <property type="protein sequence ID" value="MBB6049971.1"/>
    <property type="molecule type" value="Genomic_DNA"/>
</dbReference>
<organism evidence="1 2">
    <name type="scientific">Armatimonas rosea</name>
    <dbReference type="NCBI Taxonomy" id="685828"/>
    <lineage>
        <taxon>Bacteria</taxon>
        <taxon>Bacillati</taxon>
        <taxon>Armatimonadota</taxon>
        <taxon>Armatimonadia</taxon>
        <taxon>Armatimonadales</taxon>
        <taxon>Armatimonadaceae</taxon>
        <taxon>Armatimonas</taxon>
    </lineage>
</organism>
<dbReference type="InterPro" id="IPR036388">
    <property type="entry name" value="WH-like_DNA-bd_sf"/>
</dbReference>
<dbReference type="GO" id="GO:0003677">
    <property type="term" value="F:DNA binding"/>
    <property type="evidence" value="ECO:0007669"/>
    <property type="project" value="UniProtKB-KW"/>
</dbReference>
<gene>
    <name evidence="1" type="ORF">HNQ39_001762</name>
</gene>
<evidence type="ECO:0000313" key="1">
    <source>
        <dbReference type="EMBL" id="MBB6049971.1"/>
    </source>
</evidence>